<reference evidence="3" key="1">
    <citation type="journal article" date="2019" name="Int. J. Syst. Evol. Microbiol.">
        <title>The Global Catalogue of Microorganisms (GCM) 10K type strain sequencing project: providing services to taxonomists for standard genome sequencing and annotation.</title>
        <authorList>
            <consortium name="The Broad Institute Genomics Platform"/>
            <consortium name="The Broad Institute Genome Sequencing Center for Infectious Disease"/>
            <person name="Wu L."/>
            <person name="Ma J."/>
        </authorList>
    </citation>
    <scope>NUCLEOTIDE SEQUENCE [LARGE SCALE GENOMIC DNA]</scope>
    <source>
        <strain evidence="3">NBRC 108894</strain>
    </source>
</reference>
<keyword evidence="1" id="KW-0472">Membrane</keyword>
<gene>
    <name evidence="2" type="ORF">GCM10025881_10610</name>
</gene>
<feature type="transmembrane region" description="Helical" evidence="1">
    <location>
        <begin position="187"/>
        <end position="220"/>
    </location>
</feature>
<feature type="transmembrane region" description="Helical" evidence="1">
    <location>
        <begin position="112"/>
        <end position="132"/>
    </location>
</feature>
<dbReference type="EMBL" id="BSVB01000001">
    <property type="protein sequence ID" value="GMA94237.1"/>
    <property type="molecule type" value="Genomic_DNA"/>
</dbReference>
<dbReference type="Proteomes" id="UP001157034">
    <property type="component" value="Unassembled WGS sequence"/>
</dbReference>
<dbReference type="InterPro" id="IPR051533">
    <property type="entry name" value="WaaL-like"/>
</dbReference>
<feature type="transmembrane region" description="Helical" evidence="1">
    <location>
        <begin position="52"/>
        <end position="73"/>
    </location>
</feature>
<accession>A0ABQ6K2S8</accession>
<feature type="transmembrane region" description="Helical" evidence="1">
    <location>
        <begin position="28"/>
        <end position="45"/>
    </location>
</feature>
<proteinExistence type="predicted"/>
<organism evidence="2 3">
    <name type="scientific">Pseudolysinimonas kribbensis</name>
    <dbReference type="NCBI Taxonomy" id="433641"/>
    <lineage>
        <taxon>Bacteria</taxon>
        <taxon>Bacillati</taxon>
        <taxon>Actinomycetota</taxon>
        <taxon>Actinomycetes</taxon>
        <taxon>Micrococcales</taxon>
        <taxon>Microbacteriaceae</taxon>
        <taxon>Pseudolysinimonas</taxon>
    </lineage>
</organism>
<keyword evidence="3" id="KW-1185">Reference proteome</keyword>
<feature type="transmembrane region" description="Helical" evidence="1">
    <location>
        <begin position="354"/>
        <end position="371"/>
    </location>
</feature>
<evidence type="ECO:0000256" key="1">
    <source>
        <dbReference type="SAM" id="Phobius"/>
    </source>
</evidence>
<comment type="caution">
    <text evidence="2">The sequence shown here is derived from an EMBL/GenBank/DDBJ whole genome shotgun (WGS) entry which is preliminary data.</text>
</comment>
<feature type="transmembrane region" description="Helical" evidence="1">
    <location>
        <begin position="232"/>
        <end position="251"/>
    </location>
</feature>
<evidence type="ECO:0008006" key="4">
    <source>
        <dbReference type="Google" id="ProtNLM"/>
    </source>
</evidence>
<feature type="transmembrane region" description="Helical" evidence="1">
    <location>
        <begin position="79"/>
        <end position="100"/>
    </location>
</feature>
<dbReference type="PANTHER" id="PTHR37422:SF13">
    <property type="entry name" value="LIPOPOLYSACCHARIDE BIOSYNTHESIS PROTEIN PA4999-RELATED"/>
    <property type="match status" value="1"/>
</dbReference>
<feature type="transmembrane region" description="Helical" evidence="1">
    <location>
        <begin position="322"/>
        <end position="342"/>
    </location>
</feature>
<name>A0ABQ6K2S8_9MICO</name>
<keyword evidence="1" id="KW-0812">Transmembrane</keyword>
<protein>
    <recommendedName>
        <fullName evidence="4">O-antigen ligase family protein</fullName>
    </recommendedName>
</protein>
<sequence>MAQALATTGIALAALVFPLQQLIGWPGLIAALVTLLGLMGTSFVARREHLEWRGLLPISLLAYLVWATCSLVWSQYQWATVGGLAYLLAFTLVGLYIALSRDTIQIVRAFGDVLRVVLVGSLVLEVLSGIVINAPIPALGAKGGIALLQPIAALTSARDQLGLLAVVAAITFATELRTQSVRRGISILSLTVATACIVFTFSPIVAGATVVVAVAAALIYVVRRVPVERRRMLQLIILGLTIVALIAAWFLRGPIVRLFNASGVLNFRLELWQRIVAAMGTQGTALQGTGWIGQWQTQIAPFSTLDSASRPTNTALNAFVDVWFQLGIIGLVLFAGMVGLTFSRSWLLAGRRRSVVYAWPAAIMIALGVLSLAESSILTEFAWMCFVICCLKASQELSWRTALRRPTT</sequence>
<dbReference type="PANTHER" id="PTHR37422">
    <property type="entry name" value="TEICHURONIC ACID BIOSYNTHESIS PROTEIN TUAE"/>
    <property type="match status" value="1"/>
</dbReference>
<evidence type="ECO:0000313" key="3">
    <source>
        <dbReference type="Proteomes" id="UP001157034"/>
    </source>
</evidence>
<evidence type="ECO:0000313" key="2">
    <source>
        <dbReference type="EMBL" id="GMA94237.1"/>
    </source>
</evidence>
<keyword evidence="1" id="KW-1133">Transmembrane helix</keyword>